<keyword evidence="2" id="KW-0378">Hydrolase</keyword>
<dbReference type="Gene3D" id="3.40.50.1820">
    <property type="entry name" value="alpha/beta hydrolase"/>
    <property type="match status" value="1"/>
</dbReference>
<organism evidence="2 3">
    <name type="scientific">Cryobacterium sinapicolor</name>
    <dbReference type="NCBI Taxonomy" id="1259236"/>
    <lineage>
        <taxon>Bacteria</taxon>
        <taxon>Bacillati</taxon>
        <taxon>Actinomycetota</taxon>
        <taxon>Actinomycetes</taxon>
        <taxon>Micrococcales</taxon>
        <taxon>Microbacteriaceae</taxon>
        <taxon>Cryobacterium</taxon>
    </lineage>
</organism>
<dbReference type="InterPro" id="IPR050228">
    <property type="entry name" value="Carboxylesterase_BioH"/>
</dbReference>
<sequence>MSQRTAPPHRFVYSTDGVNLATYEFGDSSAPTVLAVHGFASSAVANWHVTGWTRDLIRAGFHVIAIDQRGHGLSDKPSSPADYTMEALVDDVLQVLDAYLLDEVCYAGYSLGARVGWQAARELEGRISRAVLGGIPDGDPLKRFKVTDARAHLEHGTEVDDRLTGAYLTMARALPGNDLKALVALVEGMRGGPQPGAENAPAQPVLFATGSKDSILEASKTLAAATPYGGFFEIPGRNHFNAPTSRAFREAAIEFFRGGSGSGNGTTAEVPLL</sequence>
<accession>A0ABY2J733</accession>
<dbReference type="Pfam" id="PF00561">
    <property type="entry name" value="Abhydrolase_1"/>
    <property type="match status" value="1"/>
</dbReference>
<comment type="caution">
    <text evidence="2">The sequence shown here is derived from an EMBL/GenBank/DDBJ whole genome shotgun (WGS) entry which is preliminary data.</text>
</comment>
<dbReference type="PANTHER" id="PTHR43194">
    <property type="entry name" value="HYDROLASE ALPHA/BETA FOLD FAMILY"/>
    <property type="match status" value="1"/>
</dbReference>
<dbReference type="InterPro" id="IPR029058">
    <property type="entry name" value="AB_hydrolase_fold"/>
</dbReference>
<protein>
    <submittedName>
        <fullName evidence="2">Alpha/beta hydrolase</fullName>
    </submittedName>
</protein>
<gene>
    <name evidence="2" type="ORF">E3T28_09230</name>
</gene>
<dbReference type="PANTHER" id="PTHR43194:SF2">
    <property type="entry name" value="PEROXISOMAL MEMBRANE PROTEIN LPX1"/>
    <property type="match status" value="1"/>
</dbReference>
<evidence type="ECO:0000259" key="1">
    <source>
        <dbReference type="Pfam" id="PF00561"/>
    </source>
</evidence>
<feature type="domain" description="AB hydrolase-1" evidence="1">
    <location>
        <begin position="31"/>
        <end position="135"/>
    </location>
</feature>
<dbReference type="RefSeq" id="WP_134430057.1">
    <property type="nucleotide sequence ID" value="NZ_SOGQ01000046.1"/>
</dbReference>
<name>A0ABY2J733_9MICO</name>
<keyword evidence="3" id="KW-1185">Reference proteome</keyword>
<reference evidence="2 3" key="1">
    <citation type="submission" date="2019-03" db="EMBL/GenBank/DDBJ databases">
        <title>Genomics of glacier-inhabiting Cryobacterium strains.</title>
        <authorList>
            <person name="Liu Q."/>
            <person name="Xin Y.-H."/>
        </authorList>
    </citation>
    <scope>NUCLEOTIDE SEQUENCE [LARGE SCALE GENOMIC DNA]</scope>
    <source>
        <strain evidence="2 3">TMT1-23-1</strain>
    </source>
</reference>
<dbReference type="SUPFAM" id="SSF53474">
    <property type="entry name" value="alpha/beta-Hydrolases"/>
    <property type="match status" value="1"/>
</dbReference>
<evidence type="ECO:0000313" key="3">
    <source>
        <dbReference type="Proteomes" id="UP000297853"/>
    </source>
</evidence>
<dbReference type="Proteomes" id="UP000297853">
    <property type="component" value="Unassembled WGS sequence"/>
</dbReference>
<dbReference type="InterPro" id="IPR000073">
    <property type="entry name" value="AB_hydrolase_1"/>
</dbReference>
<dbReference type="GO" id="GO:0016787">
    <property type="term" value="F:hydrolase activity"/>
    <property type="evidence" value="ECO:0007669"/>
    <property type="project" value="UniProtKB-KW"/>
</dbReference>
<dbReference type="EMBL" id="SOGQ01000046">
    <property type="protein sequence ID" value="TFC99511.1"/>
    <property type="molecule type" value="Genomic_DNA"/>
</dbReference>
<proteinExistence type="predicted"/>
<evidence type="ECO:0000313" key="2">
    <source>
        <dbReference type="EMBL" id="TFC99511.1"/>
    </source>
</evidence>